<feature type="compositionally biased region" description="Polar residues" evidence="2">
    <location>
        <begin position="1584"/>
        <end position="1594"/>
    </location>
</feature>
<protein>
    <recommendedName>
        <fullName evidence="5">Sperm-associated antigen 17</fullName>
    </recommendedName>
</protein>
<feature type="compositionally biased region" description="Basic and acidic residues" evidence="2">
    <location>
        <begin position="905"/>
        <end position="917"/>
    </location>
</feature>
<comment type="caution">
    <text evidence="3">The sequence shown here is derived from an EMBL/GenBank/DDBJ whole genome shotgun (WGS) entry which is preliminary data.</text>
</comment>
<feature type="region of interest" description="Disordered" evidence="2">
    <location>
        <begin position="955"/>
        <end position="1013"/>
    </location>
</feature>
<proteinExistence type="predicted"/>
<dbReference type="Proteomes" id="UP000822476">
    <property type="component" value="Unassembled WGS sequence"/>
</dbReference>
<feature type="region of interest" description="Disordered" evidence="2">
    <location>
        <begin position="897"/>
        <end position="936"/>
    </location>
</feature>
<evidence type="ECO:0008006" key="5">
    <source>
        <dbReference type="Google" id="ProtNLM"/>
    </source>
</evidence>
<accession>A0A8S9YZY6</accession>
<feature type="region of interest" description="Disordered" evidence="2">
    <location>
        <begin position="1248"/>
        <end position="1288"/>
    </location>
</feature>
<evidence type="ECO:0000256" key="1">
    <source>
        <dbReference type="SAM" id="Coils"/>
    </source>
</evidence>
<feature type="region of interest" description="Disordered" evidence="2">
    <location>
        <begin position="1693"/>
        <end position="1718"/>
    </location>
</feature>
<keyword evidence="1" id="KW-0175">Coiled coil</keyword>
<sequence length="1982" mass="222931">MLCLSTNVPAPRGSHHGFDCRIFETEATLNPNGCKTSVVDRPICKNNPKAYEEQFCSKWESGHLEKMTVAQEASEGKEKPRKGATDAKSKVSKGQPATKTAGKNPGTQQPEPPSIKGCSKLLKRGEEILEEKFIGDEPDNGVSHYIILLGFEDPDLLGALCEVDVQVDSIIRLKVTDAGRFQELLLKQKAEKVWGSKGAGQTIEEMREEQEKIEAEERKLNHYWHKVNVILRDNPYGPLGNVATLDYRVKSELLPQDFSGTDNRLSFGMKMFDELAAMLYDLMDFRRQWENYLKHIKVIPLPVMTTTKRIGISNLDTSQTPVTFRQDILSGNPEEKASSGVELTKTPENEEAVDGIVDMRVYEEVLQGLPVENTSVELVLHAILEQVDSIASGKLSKSALEEATIESDGMVVSTAKALAKSVEQLILTEEERSLLSKELPLPVKPLQSVQDSSPILLHPYDLAGYHQHFGFGQVTQPEKLYEAELRLIKTCYPSLKETSVHVRNNNPDVDTNPTSSLQDETKKENRKKSRFQQLLYFADKAGLDPDEFEHCLLELLLESCPLKGVHTVNRSCQSVNSNSFESVCPDAGSPKHEINPFDDPYLPFARLASLLLSEEQQETGKRKLSSVKADNIETNGNRHNENSATYDSQSLESNAASQTSRSGTLDGNSSRKTSGILRRPQSSDSRTSQHTSRSQSAVHFELPETENQAAGSDSDRNDVTNSTSELNKRELWEILERIQQRNALLTKQQFKDVDGVAQDEVHVNFSRITISQQFFDQLVQDRIRQRFDEWCIEEPMKTDVMLQRLNSSRYEFPCVEVFQRHRDGSRLIFAHHPFDRNLRSNHYSWSQWIHVADIGFRAYLQHVEGHIAPWTKEQEAVYQAQRLSSEIDGQLEQDMNAEQSNNKMNFKDKKGSKELQRKPKGRTSSTEARSRDGSYDSLIGDTEKFIIPGSLKAIKKEQERKQHEKETVERELEQRRARSAGRVVEKGVNQKAKRTSSKTSRRGSPTPSNADRLSASNESLIQLQQPTSSDFLPFTGYDFKNVLPHWTGETTNLFPTDGATVKTQRSQLPNERIVVTCRFLHYIHFQNRFPSFLASDKRGDNRDTLHVDAVDEVDAQELHLLIRTECPGFPALLLNRSTNELETSLFGCASTPSKLYTSAQGQHLLVHCGGGQLNIAADGSVLYCSVPKTSFDGSEQTALVTTYGMRSNGAATLFETIDPLGNAFTVDYLANCNVMLTVKDTEELADRIPDQSPHQHQTDCATSPDKMVIETSTTSSSSSPKKNKSDNYPTELFEYDEHVPLVFIQNPGNQEAVEWTRFRDACKLFVNARQVETAPPEWSLYQLGSEQTAVTGHLTVKHEQTAPRGYCGEKSQKGTEQDTGAIFVQESHPNNSDVYSLTLMEPIVSFEPRPAYVQQCIIPKGLTCRDWQLNDRKAIDQTIPPPNLGEKAGRGLDIIYPELDYLGSKKPLDLGVPLMSTHRATVKQESGKNTQPHLLIRRLVQYQPLTDEKRTKVFDILRAYSEHILNRAIEWCLCQPIRSPRAKRNSSFGMSASIFDASILSKDTNCIIPSNTESVDEGGAEKGLSTTPAPESVLSSSEASHVGLDFWQTDGATMTPAQKAAYDAMRRELEKAKRNKAVLRDRSVPNYFRFVQGLKFLLKQGPNPTNVTNELSTNQALDANNDLKDYSKDKSIRTGSTQNICKPISPPFLTAPSESTDAPVEDIDTIGTTKKDVPLSYNDLTRKQEIPQKYVYYCPSNQAEDQKHQVPLDAVAQARYRRLRVPKYLYAFRPQRNSTVDDMLDDRVGFMTLNHKHAIVEDPVRRKALFTSLIGGPENGQRALRTMRGLRLQPSRVDCGQLPVGCVRTFRLRLVNWGPETAFFRVKQPEKGSGLQVTYTPGPIPAGLSRDLHIKVCVAAQLHSEHISDRTRHSIHWIDERVDTFDVDSPVTSDEQFFKYHIKLITDTHIMTIPICGQIKFLKKTE</sequence>
<reference evidence="3" key="1">
    <citation type="submission" date="2019-07" db="EMBL/GenBank/DDBJ databases">
        <title>Annotation for the trematode Paragonimus miyazaki's.</title>
        <authorList>
            <person name="Choi Y.-J."/>
        </authorList>
    </citation>
    <scope>NUCLEOTIDE SEQUENCE</scope>
    <source>
        <strain evidence="3">Japan</strain>
    </source>
</reference>
<feature type="region of interest" description="Disordered" evidence="2">
    <location>
        <begin position="1570"/>
        <end position="1594"/>
    </location>
</feature>
<feature type="compositionally biased region" description="Basic and acidic residues" evidence="2">
    <location>
        <begin position="74"/>
        <end position="89"/>
    </location>
</feature>
<gene>
    <name evidence="3" type="ORF">EG68_05555</name>
</gene>
<dbReference type="GO" id="GO:1990716">
    <property type="term" value="C:axonemal central apparatus"/>
    <property type="evidence" value="ECO:0007669"/>
    <property type="project" value="TreeGrafter"/>
</dbReference>
<dbReference type="OrthoDB" id="10257153at2759"/>
<dbReference type="EMBL" id="JTDE01002472">
    <property type="protein sequence ID" value="KAF7257318.1"/>
    <property type="molecule type" value="Genomic_DNA"/>
</dbReference>
<dbReference type="GO" id="GO:1904158">
    <property type="term" value="P:axonemal central apparatus assembly"/>
    <property type="evidence" value="ECO:0007669"/>
    <property type="project" value="TreeGrafter"/>
</dbReference>
<dbReference type="PANTHER" id="PTHR21963">
    <property type="entry name" value="PF6"/>
    <property type="match status" value="1"/>
</dbReference>
<evidence type="ECO:0000313" key="3">
    <source>
        <dbReference type="EMBL" id="KAF7257318.1"/>
    </source>
</evidence>
<dbReference type="InterPro" id="IPR026173">
    <property type="entry name" value="SPAG17"/>
</dbReference>
<feature type="compositionally biased region" description="Basic residues" evidence="2">
    <location>
        <begin position="991"/>
        <end position="1001"/>
    </location>
</feature>
<feature type="compositionally biased region" description="Polar residues" evidence="2">
    <location>
        <begin position="1252"/>
        <end position="1261"/>
    </location>
</feature>
<keyword evidence="4" id="KW-1185">Reference proteome</keyword>
<feature type="compositionally biased region" description="Low complexity" evidence="2">
    <location>
        <begin position="682"/>
        <end position="696"/>
    </location>
</feature>
<feature type="region of interest" description="Disordered" evidence="2">
    <location>
        <begin position="618"/>
        <end position="724"/>
    </location>
</feature>
<name>A0A8S9YZY6_9TREM</name>
<feature type="coiled-coil region" evidence="1">
    <location>
        <begin position="196"/>
        <end position="223"/>
    </location>
</feature>
<dbReference type="GO" id="GO:0003351">
    <property type="term" value="P:epithelial cilium movement involved in extracellular fluid movement"/>
    <property type="evidence" value="ECO:0007669"/>
    <property type="project" value="TreeGrafter"/>
</dbReference>
<feature type="region of interest" description="Disordered" evidence="2">
    <location>
        <begin position="499"/>
        <end position="525"/>
    </location>
</feature>
<feature type="compositionally biased region" description="Polar residues" evidence="2">
    <location>
        <begin position="642"/>
        <end position="673"/>
    </location>
</feature>
<evidence type="ECO:0000256" key="2">
    <source>
        <dbReference type="SAM" id="MobiDB-lite"/>
    </source>
</evidence>
<dbReference type="GO" id="GO:0005576">
    <property type="term" value="C:extracellular region"/>
    <property type="evidence" value="ECO:0007669"/>
    <property type="project" value="GOC"/>
</dbReference>
<organism evidence="3 4">
    <name type="scientific">Paragonimus skrjabini miyazakii</name>
    <dbReference type="NCBI Taxonomy" id="59628"/>
    <lineage>
        <taxon>Eukaryota</taxon>
        <taxon>Metazoa</taxon>
        <taxon>Spiralia</taxon>
        <taxon>Lophotrochozoa</taxon>
        <taxon>Platyhelminthes</taxon>
        <taxon>Trematoda</taxon>
        <taxon>Digenea</taxon>
        <taxon>Plagiorchiida</taxon>
        <taxon>Troglotremata</taxon>
        <taxon>Troglotrematidae</taxon>
        <taxon>Paragonimus</taxon>
    </lineage>
</organism>
<evidence type="ECO:0000313" key="4">
    <source>
        <dbReference type="Proteomes" id="UP000822476"/>
    </source>
</evidence>
<feature type="compositionally biased region" description="Basic and acidic residues" evidence="2">
    <location>
        <begin position="955"/>
        <end position="976"/>
    </location>
</feature>
<dbReference type="PANTHER" id="PTHR21963:SF1">
    <property type="entry name" value="SPERM-ASSOCIATED ANTIGEN 17"/>
    <property type="match status" value="1"/>
</dbReference>
<feature type="compositionally biased region" description="Polar residues" evidence="2">
    <location>
        <begin position="501"/>
        <end position="518"/>
    </location>
</feature>
<feature type="region of interest" description="Disordered" evidence="2">
    <location>
        <begin position="69"/>
        <end position="118"/>
    </location>
</feature>